<reference evidence="2 3" key="1">
    <citation type="submission" date="2018-05" db="EMBL/GenBank/DDBJ databases">
        <title>genome sequencing of Nitrosopumilus sp. NM25.</title>
        <authorList>
            <person name="Mori K."/>
            <person name="Nakagawa T."/>
        </authorList>
    </citation>
    <scope>NUCLEOTIDE SEQUENCE [LARGE SCALE GENOMIC DNA]</scope>
    <source>
        <strain evidence="2 3">NM25</strain>
    </source>
</reference>
<dbReference type="EMBL" id="BGKI01000001">
    <property type="protein sequence ID" value="GBH33210.1"/>
    <property type="molecule type" value="Genomic_DNA"/>
</dbReference>
<dbReference type="Proteomes" id="UP000245829">
    <property type="component" value="Unassembled WGS sequence"/>
</dbReference>
<dbReference type="GO" id="GO:0009254">
    <property type="term" value="P:peptidoglycan turnover"/>
    <property type="evidence" value="ECO:0007669"/>
    <property type="project" value="InterPro"/>
</dbReference>
<accession>A0A2S2KNL7</accession>
<dbReference type="InterPro" id="IPR010611">
    <property type="entry name" value="3D_dom"/>
</dbReference>
<dbReference type="GO" id="GO:0004553">
    <property type="term" value="F:hydrolase activity, hydrolyzing O-glycosyl compounds"/>
    <property type="evidence" value="ECO:0007669"/>
    <property type="project" value="InterPro"/>
</dbReference>
<evidence type="ECO:0000313" key="3">
    <source>
        <dbReference type="Proteomes" id="UP000245829"/>
    </source>
</evidence>
<dbReference type="InterPro" id="IPR036908">
    <property type="entry name" value="RlpA-like_sf"/>
</dbReference>
<evidence type="ECO:0000259" key="1">
    <source>
        <dbReference type="Pfam" id="PF06725"/>
    </source>
</evidence>
<dbReference type="AlphaFoldDB" id="A0A2S2KNL7"/>
<gene>
    <name evidence="2" type="ORF">NZNM25_00010</name>
</gene>
<dbReference type="GO" id="GO:0019867">
    <property type="term" value="C:outer membrane"/>
    <property type="evidence" value="ECO:0007669"/>
    <property type="project" value="InterPro"/>
</dbReference>
<sequence length="251" mass="28576">MINMTSVVVKNYLIILLFVLGIVHLSGYAAFAEDLYFPTWIFTVYDFLIHEKISYEEFGNVIQYLQEHRIVQLVMNYDYDPVTNFLITSSIENKITQSQFLNCSSDWYVTGYFTPVEDDYAGELIGILLNDEIQYFKSDFISVIKTEGWGKTNSGMYLGWYDESFHMSDSPLDSHGNILLVPSIAVDSELIKQKTNLIIPKLPYPWNEIVFESSDIGTSIKGKHIDVYTGEGKAAELETFRITGAGNDICS</sequence>
<dbReference type="Gene3D" id="2.40.40.10">
    <property type="entry name" value="RlpA-like domain"/>
    <property type="match status" value="1"/>
</dbReference>
<organism evidence="2 3">
    <name type="scientific">Nitrosopumilus zosterae</name>
    <dbReference type="NCBI Taxonomy" id="718286"/>
    <lineage>
        <taxon>Archaea</taxon>
        <taxon>Nitrososphaerota</taxon>
        <taxon>Nitrososphaeria</taxon>
        <taxon>Nitrosopumilales</taxon>
        <taxon>Nitrosopumilaceae</taxon>
        <taxon>Nitrosopumilus</taxon>
    </lineage>
</organism>
<protein>
    <recommendedName>
        <fullName evidence="1">3D domain-containing protein</fullName>
    </recommendedName>
</protein>
<evidence type="ECO:0000313" key="2">
    <source>
        <dbReference type="EMBL" id="GBH33210.1"/>
    </source>
</evidence>
<keyword evidence="3" id="KW-1185">Reference proteome</keyword>
<dbReference type="SUPFAM" id="SSF50685">
    <property type="entry name" value="Barwin-like endoglucanases"/>
    <property type="match status" value="1"/>
</dbReference>
<dbReference type="Pfam" id="PF06725">
    <property type="entry name" value="3D"/>
    <property type="match status" value="1"/>
</dbReference>
<name>A0A2S2KNL7_9ARCH</name>
<proteinExistence type="predicted"/>
<comment type="caution">
    <text evidence="2">The sequence shown here is derived from an EMBL/GenBank/DDBJ whole genome shotgun (WGS) entry which is preliminary data.</text>
</comment>
<feature type="domain" description="3D" evidence="1">
    <location>
        <begin position="183"/>
        <end position="236"/>
    </location>
</feature>